<evidence type="ECO:0000256" key="3">
    <source>
        <dbReference type="ARBA" id="ARBA00023015"/>
    </source>
</evidence>
<protein>
    <submittedName>
        <fullName evidence="7">MarR family transcriptional regulator</fullName>
    </submittedName>
</protein>
<dbReference type="PANTHER" id="PTHR33164">
    <property type="entry name" value="TRANSCRIPTIONAL REGULATOR, MARR FAMILY"/>
    <property type="match status" value="1"/>
</dbReference>
<dbReference type="Pfam" id="PF22381">
    <property type="entry name" value="Staph_reg_Sar_Rot"/>
    <property type="match status" value="1"/>
</dbReference>
<dbReference type="PANTHER" id="PTHR33164:SF5">
    <property type="entry name" value="ORGANIC HYDROPEROXIDE RESISTANCE TRANSCRIPTIONAL REGULATOR"/>
    <property type="match status" value="1"/>
</dbReference>
<dbReference type="Proteomes" id="UP001501495">
    <property type="component" value="Unassembled WGS sequence"/>
</dbReference>
<evidence type="ECO:0000256" key="2">
    <source>
        <dbReference type="ARBA" id="ARBA00022490"/>
    </source>
</evidence>
<proteinExistence type="predicted"/>
<dbReference type="EMBL" id="BAAAZH010000026">
    <property type="protein sequence ID" value="GAA4124939.1"/>
    <property type="molecule type" value="Genomic_DNA"/>
</dbReference>
<dbReference type="SUPFAM" id="SSF46785">
    <property type="entry name" value="Winged helix' DNA-binding domain"/>
    <property type="match status" value="1"/>
</dbReference>
<feature type="domain" description="HTH marR-type" evidence="6">
    <location>
        <begin position="14"/>
        <end position="145"/>
    </location>
</feature>
<evidence type="ECO:0000256" key="4">
    <source>
        <dbReference type="ARBA" id="ARBA00023125"/>
    </source>
</evidence>
<comment type="caution">
    <text evidence="7">The sequence shown here is derived from an EMBL/GenBank/DDBJ whole genome shotgun (WGS) entry which is preliminary data.</text>
</comment>
<sequence length="153" mass="16833">MSKATPSTSDDPLEPLLCFDLYAASRSLTAAYRPVLAEFDLTYPQYLVLVVLAGRTDAVPIKHLRDTLHLDHATLTPLLRRLEAAGLLSRTRSATDERSVEIALTEQGREVASHFGDVQCRVSEILGLPEKDVATLRDLLHRVNASAVASLRE</sequence>
<keyword evidence="8" id="KW-1185">Reference proteome</keyword>
<evidence type="ECO:0000313" key="7">
    <source>
        <dbReference type="EMBL" id="GAA4124939.1"/>
    </source>
</evidence>
<dbReference type="PROSITE" id="PS50995">
    <property type="entry name" value="HTH_MARR_2"/>
    <property type="match status" value="1"/>
</dbReference>
<evidence type="ECO:0000259" key="6">
    <source>
        <dbReference type="PROSITE" id="PS50995"/>
    </source>
</evidence>
<reference evidence="8" key="1">
    <citation type="journal article" date="2019" name="Int. J. Syst. Evol. Microbiol.">
        <title>The Global Catalogue of Microorganisms (GCM) 10K type strain sequencing project: providing services to taxonomists for standard genome sequencing and annotation.</title>
        <authorList>
            <consortium name="The Broad Institute Genomics Platform"/>
            <consortium name="The Broad Institute Genome Sequencing Center for Infectious Disease"/>
            <person name="Wu L."/>
            <person name="Ma J."/>
        </authorList>
    </citation>
    <scope>NUCLEOTIDE SEQUENCE [LARGE SCALE GENOMIC DNA]</scope>
    <source>
        <strain evidence="8">JCM 16703</strain>
    </source>
</reference>
<dbReference type="InterPro" id="IPR036390">
    <property type="entry name" value="WH_DNA-bd_sf"/>
</dbReference>
<organism evidence="7 8">
    <name type="scientific">Nocardioides fonticola</name>
    <dbReference type="NCBI Taxonomy" id="450363"/>
    <lineage>
        <taxon>Bacteria</taxon>
        <taxon>Bacillati</taxon>
        <taxon>Actinomycetota</taxon>
        <taxon>Actinomycetes</taxon>
        <taxon>Propionibacteriales</taxon>
        <taxon>Nocardioidaceae</taxon>
        <taxon>Nocardioides</taxon>
    </lineage>
</organism>
<keyword evidence="5" id="KW-0804">Transcription</keyword>
<evidence type="ECO:0000256" key="5">
    <source>
        <dbReference type="ARBA" id="ARBA00023163"/>
    </source>
</evidence>
<dbReference type="RefSeq" id="WP_344734562.1">
    <property type="nucleotide sequence ID" value="NZ_BAAAZH010000026.1"/>
</dbReference>
<dbReference type="InterPro" id="IPR036388">
    <property type="entry name" value="WH-like_DNA-bd_sf"/>
</dbReference>
<keyword evidence="3" id="KW-0805">Transcription regulation</keyword>
<evidence type="ECO:0000313" key="8">
    <source>
        <dbReference type="Proteomes" id="UP001501495"/>
    </source>
</evidence>
<dbReference type="Gene3D" id="1.10.10.10">
    <property type="entry name" value="Winged helix-like DNA-binding domain superfamily/Winged helix DNA-binding domain"/>
    <property type="match status" value="1"/>
</dbReference>
<comment type="subcellular location">
    <subcellularLocation>
        <location evidence="1">Cytoplasm</location>
    </subcellularLocation>
</comment>
<keyword evidence="2" id="KW-0963">Cytoplasm</keyword>
<dbReference type="InterPro" id="IPR000835">
    <property type="entry name" value="HTH_MarR-typ"/>
</dbReference>
<name>A0ABP7XUE0_9ACTN</name>
<accession>A0ABP7XUE0</accession>
<gene>
    <name evidence="7" type="ORF">GCM10022215_32970</name>
</gene>
<dbReference type="InterPro" id="IPR055166">
    <property type="entry name" value="Transc_reg_Sar_Rot_HTH"/>
</dbReference>
<keyword evidence="4" id="KW-0238">DNA-binding</keyword>
<dbReference type="SMART" id="SM00347">
    <property type="entry name" value="HTH_MARR"/>
    <property type="match status" value="1"/>
</dbReference>
<dbReference type="InterPro" id="IPR039422">
    <property type="entry name" value="MarR/SlyA-like"/>
</dbReference>
<evidence type="ECO:0000256" key="1">
    <source>
        <dbReference type="ARBA" id="ARBA00004496"/>
    </source>
</evidence>